<keyword evidence="2" id="KW-0808">Transferase</keyword>
<feature type="domain" description="Glycosyltransferase 2-like" evidence="1">
    <location>
        <begin position="11"/>
        <end position="146"/>
    </location>
</feature>
<sequence>MRKFESEPVISVCMITYNHETYIEDAINGILAQEFYGKIELVISNDHSSDRTNEVITDMKESIERKNISLKYYNQLNNIGVMANFVFALKSCTGKYIAICEGDDYWTDPFKLQRQHDLLENNKQYSACFTNAKILDGITQQEYLYCKFSMNQSFDLQEIVLGGGGLFPTASWVIRNCIKDWPNFIFKYRSGDRAVSLLLLDHGNFFYLDEVTCIYRIQSGGVFSSIKDNVRKRNDITKENIKLLKDFNSYYNFKYDTVFKKAISQLSKKVLLRDRSLLFSSNSLKFLQSLNFKDSLSLFKNLI</sequence>
<protein>
    <submittedName>
        <fullName evidence="2">Glycosyl transferase family 2</fullName>
    </submittedName>
</protein>
<dbReference type="RefSeq" id="WP_157717407.1">
    <property type="nucleotide sequence ID" value="NZ_LT629745.1"/>
</dbReference>
<evidence type="ECO:0000259" key="1">
    <source>
        <dbReference type="Pfam" id="PF00535"/>
    </source>
</evidence>
<dbReference type="EMBL" id="LT629745">
    <property type="protein sequence ID" value="SDS25210.1"/>
    <property type="molecule type" value="Genomic_DNA"/>
</dbReference>
<reference evidence="2 3" key="1">
    <citation type="submission" date="2016-10" db="EMBL/GenBank/DDBJ databases">
        <authorList>
            <person name="Varghese N."/>
            <person name="Submissions S."/>
        </authorList>
    </citation>
    <scope>NUCLEOTIDE SEQUENCE [LARGE SCALE GENOMIC DNA]</scope>
    <source>
        <strain evidence="2 3">Mar_2010_102</strain>
    </source>
</reference>
<accession>A0A1H1QP10</accession>
<dbReference type="STRING" id="1250231.SAMN04488552_2583"/>
<keyword evidence="3" id="KW-1185">Reference proteome</keyword>
<dbReference type="AlphaFoldDB" id="A0A1H1QP10"/>
<dbReference type="InterPro" id="IPR001173">
    <property type="entry name" value="Glyco_trans_2-like"/>
</dbReference>
<proteinExistence type="predicted"/>
<dbReference type="Proteomes" id="UP000198858">
    <property type="component" value="Chromosome I"/>
</dbReference>
<gene>
    <name evidence="2" type="ORF">SAMN04488552_2583</name>
</gene>
<evidence type="ECO:0000313" key="3">
    <source>
        <dbReference type="Proteomes" id="UP000198858"/>
    </source>
</evidence>
<dbReference type="Pfam" id="PF00535">
    <property type="entry name" value="Glycos_transf_2"/>
    <property type="match status" value="1"/>
</dbReference>
<name>A0A1H1QP10_9FLAO</name>
<evidence type="ECO:0000313" key="2">
    <source>
        <dbReference type="EMBL" id="SDS25210.1"/>
    </source>
</evidence>
<dbReference type="PANTHER" id="PTHR22916:SF3">
    <property type="entry name" value="UDP-GLCNAC:BETAGAL BETA-1,3-N-ACETYLGLUCOSAMINYLTRANSFERASE-LIKE PROTEIN 1"/>
    <property type="match status" value="1"/>
</dbReference>
<dbReference type="GO" id="GO:0016758">
    <property type="term" value="F:hexosyltransferase activity"/>
    <property type="evidence" value="ECO:0007669"/>
    <property type="project" value="UniProtKB-ARBA"/>
</dbReference>
<dbReference type="InterPro" id="IPR029044">
    <property type="entry name" value="Nucleotide-diphossugar_trans"/>
</dbReference>
<dbReference type="PANTHER" id="PTHR22916">
    <property type="entry name" value="GLYCOSYLTRANSFERASE"/>
    <property type="match status" value="1"/>
</dbReference>
<organism evidence="2 3">
    <name type="scientific">Christiangramia echinicola</name>
    <dbReference type="NCBI Taxonomy" id="279359"/>
    <lineage>
        <taxon>Bacteria</taxon>
        <taxon>Pseudomonadati</taxon>
        <taxon>Bacteroidota</taxon>
        <taxon>Flavobacteriia</taxon>
        <taxon>Flavobacteriales</taxon>
        <taxon>Flavobacteriaceae</taxon>
        <taxon>Christiangramia</taxon>
    </lineage>
</organism>
<dbReference type="Gene3D" id="3.90.550.10">
    <property type="entry name" value="Spore Coat Polysaccharide Biosynthesis Protein SpsA, Chain A"/>
    <property type="match status" value="1"/>
</dbReference>
<dbReference type="SUPFAM" id="SSF53448">
    <property type="entry name" value="Nucleotide-diphospho-sugar transferases"/>
    <property type="match status" value="1"/>
</dbReference>